<dbReference type="SUPFAM" id="SSF55781">
    <property type="entry name" value="GAF domain-like"/>
    <property type="match status" value="1"/>
</dbReference>
<dbReference type="Pfam" id="PF02518">
    <property type="entry name" value="HATPase_c"/>
    <property type="match status" value="1"/>
</dbReference>
<dbReference type="CDD" id="cd00082">
    <property type="entry name" value="HisKA"/>
    <property type="match status" value="1"/>
</dbReference>
<keyword evidence="13 16" id="KW-0472">Membrane</keyword>
<feature type="domain" description="Response regulatory" evidence="18">
    <location>
        <begin position="834"/>
        <end position="949"/>
    </location>
</feature>
<evidence type="ECO:0000256" key="16">
    <source>
        <dbReference type="SAM" id="Phobius"/>
    </source>
</evidence>
<evidence type="ECO:0000256" key="14">
    <source>
        <dbReference type="PROSITE-ProRule" id="PRU00169"/>
    </source>
</evidence>
<evidence type="ECO:0000259" key="19">
    <source>
        <dbReference type="PROSITE" id="PS50885"/>
    </source>
</evidence>
<dbReference type="CDD" id="cd00075">
    <property type="entry name" value="HATPase"/>
    <property type="match status" value="1"/>
</dbReference>
<dbReference type="InterPro" id="IPR036097">
    <property type="entry name" value="HisK_dim/P_sf"/>
</dbReference>
<dbReference type="InterPro" id="IPR029016">
    <property type="entry name" value="GAF-like_dom_sf"/>
</dbReference>
<dbReference type="SUPFAM" id="SSF55785">
    <property type="entry name" value="PYP-like sensor domain (PAS domain)"/>
    <property type="match status" value="1"/>
</dbReference>
<keyword evidence="9" id="KW-0418">Kinase</keyword>
<evidence type="ECO:0000256" key="4">
    <source>
        <dbReference type="ARBA" id="ARBA00022475"/>
    </source>
</evidence>
<feature type="modified residue" description="4-aspartylphosphate" evidence="14">
    <location>
        <position position="883"/>
    </location>
</feature>
<proteinExistence type="predicted"/>
<dbReference type="EC" id="2.7.13.3" evidence="3"/>
<dbReference type="InterPro" id="IPR035965">
    <property type="entry name" value="PAS-like_dom_sf"/>
</dbReference>
<dbReference type="PANTHER" id="PTHR43547:SF2">
    <property type="entry name" value="HYBRID SIGNAL TRANSDUCTION HISTIDINE KINASE C"/>
    <property type="match status" value="1"/>
</dbReference>
<dbReference type="AlphaFoldDB" id="A0A1L3MNI3"/>
<evidence type="ECO:0000256" key="15">
    <source>
        <dbReference type="SAM" id="Coils"/>
    </source>
</evidence>
<dbReference type="Pfam" id="PF08448">
    <property type="entry name" value="PAS_4"/>
    <property type="match status" value="1"/>
</dbReference>
<feature type="domain" description="HAMP" evidence="19">
    <location>
        <begin position="219"/>
        <end position="272"/>
    </location>
</feature>
<keyword evidence="5 14" id="KW-0597">Phosphoprotein</keyword>
<dbReference type="InterPro" id="IPR036890">
    <property type="entry name" value="HATPase_C_sf"/>
</dbReference>
<dbReference type="InterPro" id="IPR003660">
    <property type="entry name" value="HAMP_dom"/>
</dbReference>
<keyword evidence="21" id="KW-1185">Reference proteome</keyword>
<dbReference type="InterPro" id="IPR004358">
    <property type="entry name" value="Sig_transdc_His_kin-like_C"/>
</dbReference>
<dbReference type="SUPFAM" id="SSF47384">
    <property type="entry name" value="Homodimeric domain of signal transducing histidine kinase"/>
    <property type="match status" value="1"/>
</dbReference>
<dbReference type="Pfam" id="PF00672">
    <property type="entry name" value="HAMP"/>
    <property type="match status" value="1"/>
</dbReference>
<evidence type="ECO:0000256" key="8">
    <source>
        <dbReference type="ARBA" id="ARBA00022741"/>
    </source>
</evidence>
<dbReference type="Gene3D" id="3.30.450.20">
    <property type="entry name" value="PAS domain"/>
    <property type="match status" value="1"/>
</dbReference>
<evidence type="ECO:0000256" key="5">
    <source>
        <dbReference type="ARBA" id="ARBA00022553"/>
    </source>
</evidence>
<keyword evidence="8" id="KW-0547">Nucleotide-binding</keyword>
<dbReference type="InterPro" id="IPR001789">
    <property type="entry name" value="Sig_transdc_resp-reg_receiver"/>
</dbReference>
<evidence type="ECO:0000256" key="3">
    <source>
        <dbReference type="ARBA" id="ARBA00012438"/>
    </source>
</evidence>
<dbReference type="CDD" id="cd06225">
    <property type="entry name" value="HAMP"/>
    <property type="match status" value="1"/>
</dbReference>
<feature type="coiled-coil region" evidence="15">
    <location>
        <begin position="260"/>
        <end position="312"/>
    </location>
</feature>
<name>A0A1L3MNI3_9BACI</name>
<dbReference type="GO" id="GO:0005886">
    <property type="term" value="C:plasma membrane"/>
    <property type="evidence" value="ECO:0007669"/>
    <property type="project" value="UniProtKB-SubCell"/>
</dbReference>
<reference evidence="20 21" key="1">
    <citation type="journal article" date="2016" name="Sci. Rep.">
        <title>Complete genome sequence and transcriptomic analysis of a novel marine strain Bacillus weihaiensis reveals the mechanism of brown algae degradation.</title>
        <authorList>
            <person name="Zhu Y."/>
            <person name="Chen P."/>
            <person name="Bao Y."/>
            <person name="Men Y."/>
            <person name="Zeng Y."/>
            <person name="Yang J."/>
            <person name="Sun J."/>
            <person name="Sun Y."/>
        </authorList>
    </citation>
    <scope>NUCLEOTIDE SEQUENCE [LARGE SCALE GENOMIC DNA]</scope>
    <source>
        <strain evidence="20 21">Alg07</strain>
    </source>
</reference>
<protein>
    <recommendedName>
        <fullName evidence="3">histidine kinase</fullName>
        <ecNumber evidence="3">2.7.13.3</ecNumber>
    </recommendedName>
</protein>
<comment type="subcellular location">
    <subcellularLocation>
        <location evidence="2">Cell membrane</location>
        <topology evidence="2">Multi-pass membrane protein</topology>
    </subcellularLocation>
</comment>
<dbReference type="FunFam" id="3.30.565.10:FF:000006">
    <property type="entry name" value="Sensor histidine kinase WalK"/>
    <property type="match status" value="1"/>
</dbReference>
<dbReference type="Gene3D" id="3.30.450.40">
    <property type="match status" value="1"/>
</dbReference>
<dbReference type="InterPro" id="IPR003661">
    <property type="entry name" value="HisK_dim/P_dom"/>
</dbReference>
<feature type="transmembrane region" description="Helical" evidence="16">
    <location>
        <begin position="197"/>
        <end position="218"/>
    </location>
</feature>
<evidence type="ECO:0000256" key="2">
    <source>
        <dbReference type="ARBA" id="ARBA00004651"/>
    </source>
</evidence>
<dbReference type="PROSITE" id="PS50110">
    <property type="entry name" value="RESPONSE_REGULATORY"/>
    <property type="match status" value="1"/>
</dbReference>
<dbReference type="InterPro" id="IPR011006">
    <property type="entry name" value="CheY-like_superfamily"/>
</dbReference>
<gene>
    <name evidence="20" type="ORF">A9C19_03470</name>
</gene>
<dbReference type="Proteomes" id="UP000181936">
    <property type="component" value="Chromosome"/>
</dbReference>
<evidence type="ECO:0000256" key="9">
    <source>
        <dbReference type="ARBA" id="ARBA00022777"/>
    </source>
</evidence>
<dbReference type="RefSeq" id="WP_072578689.1">
    <property type="nucleotide sequence ID" value="NZ_CP016020.1"/>
</dbReference>
<evidence type="ECO:0000259" key="17">
    <source>
        <dbReference type="PROSITE" id="PS50109"/>
    </source>
</evidence>
<dbReference type="Gene3D" id="3.30.565.10">
    <property type="entry name" value="Histidine kinase-like ATPase, C-terminal domain"/>
    <property type="match status" value="1"/>
</dbReference>
<evidence type="ECO:0000313" key="20">
    <source>
        <dbReference type="EMBL" id="APH03895.1"/>
    </source>
</evidence>
<evidence type="ECO:0000256" key="6">
    <source>
        <dbReference type="ARBA" id="ARBA00022679"/>
    </source>
</evidence>
<dbReference type="GO" id="GO:0000155">
    <property type="term" value="F:phosphorelay sensor kinase activity"/>
    <property type="evidence" value="ECO:0007669"/>
    <property type="project" value="InterPro"/>
</dbReference>
<evidence type="ECO:0000256" key="10">
    <source>
        <dbReference type="ARBA" id="ARBA00022840"/>
    </source>
</evidence>
<dbReference type="InterPro" id="IPR005467">
    <property type="entry name" value="His_kinase_dom"/>
</dbReference>
<dbReference type="SMART" id="SM00448">
    <property type="entry name" value="REC"/>
    <property type="match status" value="1"/>
</dbReference>
<dbReference type="SUPFAM" id="SSF52172">
    <property type="entry name" value="CheY-like"/>
    <property type="match status" value="1"/>
</dbReference>
<keyword evidence="4" id="KW-1003">Cell membrane</keyword>
<dbReference type="SUPFAM" id="SSF55874">
    <property type="entry name" value="ATPase domain of HSP90 chaperone/DNA topoisomerase II/histidine kinase"/>
    <property type="match status" value="1"/>
</dbReference>
<dbReference type="Pfam" id="PF00512">
    <property type="entry name" value="HisKA"/>
    <property type="match status" value="1"/>
</dbReference>
<sequence length="967" mass="109920">MLNKYMKTSLAKQFSLLTATIILAFTCLIASLLIYQNKLTTEFEKVNSELEEKQDTVYELDYAFNLAISEMRALFAYGSLDDSYKATYLENVMLQKDIVKDKIQVLNGMSLEEDGRLFLENTNEFYEYYFENLVPKSIDLFEQGKLEEVSKIATTGENASAKIRDFQSSLQDYSTGLEEKVETNFYSLQTNTLYSQIAFAIALFLLIVGMVIFTRMMLVKIGKPLRKLTIAAGEIAEGESVLFTDTTNRQDELGLLSIAFEKMTKSIQDKEQDLNAQNEELLAQQDELQAQQAELEEALETTQNRELDLKRRNDLVKGIANSLDKQEVLSSIVKTMCEVIDADKGIVVMLDKSLDHASFGISKLGKEQFLTHLQSGLIVRLQETKKPYSVQRESSEAEMAFHTTKSYCYDLYLPVLSGSGKIEAVLMYSRFSRPFTEIEIMEYEALTKQVAISLDKIKMYEHSERERVLVQDILDTIKEGIQLVDSKGSVIQINKKLCDMVDCHSQSFIDSSYETWIEKLSASVKNKLEFKAFFQRVLVEGKGEEASFIYHQEEPLKRVVQVYCEPLRRDGEKVGTVIVHRDITKEYEVDLMKSEFVSTVSHELRTPLASVLGFTELMLNKELKPDRQKKYLTTIYQEAKRLTALINDFLDVQRMEAGKQTYDKKYDDILPLLTNIVETTQINTPNHQITLDVATHNTMVLGDRDKIGQVFNNLISNAIKYSPDGGQVEINVFEEGSNLKIEVKDEGLGIPPDAIDKLFTKFYRVDNSDRRRIGGTGLGLAIVKEIMKAHEGEIDVQSKIKEGSTFTVSFPLVIGMYDSSRDTEQKDGNEKEVNVIIVEDDSSLANLLKTELEESHFNVKTFNEGETALKAIKQEHPDAIVLDIMLKEKGIDGWEIIRQLKEIEELKSIPIFISSALDEKEKGLALGANEYLVKPYQPSKLSKLILQTLLKKDWSGQILVPSKSYDE</sequence>
<keyword evidence="10" id="KW-0067">ATP-binding</keyword>
<dbReference type="CDD" id="cd17574">
    <property type="entry name" value="REC_OmpR"/>
    <property type="match status" value="1"/>
</dbReference>
<organism evidence="20 21">
    <name type="scientific">Bacillus weihaiensis</name>
    <dbReference type="NCBI Taxonomy" id="1547283"/>
    <lineage>
        <taxon>Bacteria</taxon>
        <taxon>Bacillati</taxon>
        <taxon>Bacillota</taxon>
        <taxon>Bacilli</taxon>
        <taxon>Bacillales</taxon>
        <taxon>Bacillaceae</taxon>
        <taxon>Bacillus</taxon>
    </lineage>
</organism>
<evidence type="ECO:0000256" key="13">
    <source>
        <dbReference type="ARBA" id="ARBA00023136"/>
    </source>
</evidence>
<evidence type="ECO:0000256" key="12">
    <source>
        <dbReference type="ARBA" id="ARBA00023012"/>
    </source>
</evidence>
<keyword evidence="6" id="KW-0808">Transferase</keyword>
<dbReference type="SMART" id="SM00388">
    <property type="entry name" value="HisKA"/>
    <property type="match status" value="1"/>
</dbReference>
<dbReference type="Gene3D" id="1.10.287.130">
    <property type="match status" value="1"/>
</dbReference>
<comment type="catalytic activity">
    <reaction evidence="1">
        <text>ATP + protein L-histidine = ADP + protein N-phospho-L-histidine.</text>
        <dbReference type="EC" id="2.7.13.3"/>
    </reaction>
</comment>
<dbReference type="SMART" id="SM00387">
    <property type="entry name" value="HATPase_c"/>
    <property type="match status" value="1"/>
</dbReference>
<dbReference type="PROSITE" id="PS50885">
    <property type="entry name" value="HAMP"/>
    <property type="match status" value="1"/>
</dbReference>
<dbReference type="PANTHER" id="PTHR43547">
    <property type="entry name" value="TWO-COMPONENT HISTIDINE KINASE"/>
    <property type="match status" value="1"/>
</dbReference>
<dbReference type="SUPFAM" id="SSF158472">
    <property type="entry name" value="HAMP domain-like"/>
    <property type="match status" value="1"/>
</dbReference>
<dbReference type="InterPro" id="IPR013656">
    <property type="entry name" value="PAS_4"/>
</dbReference>
<dbReference type="PRINTS" id="PR00344">
    <property type="entry name" value="BCTRLSENSOR"/>
</dbReference>
<dbReference type="Gene3D" id="3.40.50.2300">
    <property type="match status" value="1"/>
</dbReference>
<evidence type="ECO:0000313" key="21">
    <source>
        <dbReference type="Proteomes" id="UP000181936"/>
    </source>
</evidence>
<dbReference type="InterPro" id="IPR003594">
    <property type="entry name" value="HATPase_dom"/>
</dbReference>
<dbReference type="EMBL" id="CP016020">
    <property type="protein sequence ID" value="APH03895.1"/>
    <property type="molecule type" value="Genomic_DNA"/>
</dbReference>
<accession>A0A1L3MNI3</accession>
<keyword evidence="11 16" id="KW-1133">Transmembrane helix</keyword>
<dbReference type="Gene3D" id="6.10.340.10">
    <property type="match status" value="1"/>
</dbReference>
<feature type="domain" description="Histidine kinase" evidence="17">
    <location>
        <begin position="599"/>
        <end position="814"/>
    </location>
</feature>
<dbReference type="KEGG" id="bwh:A9C19_03470"/>
<evidence type="ECO:0000259" key="18">
    <source>
        <dbReference type="PROSITE" id="PS50110"/>
    </source>
</evidence>
<dbReference type="PROSITE" id="PS50109">
    <property type="entry name" value="HIS_KIN"/>
    <property type="match status" value="1"/>
</dbReference>
<dbReference type="Pfam" id="PF00072">
    <property type="entry name" value="Response_reg"/>
    <property type="match status" value="1"/>
</dbReference>
<evidence type="ECO:0000256" key="1">
    <source>
        <dbReference type="ARBA" id="ARBA00000085"/>
    </source>
</evidence>
<evidence type="ECO:0000256" key="7">
    <source>
        <dbReference type="ARBA" id="ARBA00022692"/>
    </source>
</evidence>
<dbReference type="FunFam" id="1.10.287.130:FF:000001">
    <property type="entry name" value="Two-component sensor histidine kinase"/>
    <property type="match status" value="1"/>
</dbReference>
<keyword evidence="15" id="KW-0175">Coiled coil</keyword>
<evidence type="ECO:0000256" key="11">
    <source>
        <dbReference type="ARBA" id="ARBA00022989"/>
    </source>
</evidence>
<dbReference type="STRING" id="1547283.A9C19_03470"/>
<keyword evidence="12" id="KW-0902">Two-component regulatory system</keyword>
<dbReference type="GO" id="GO:0005524">
    <property type="term" value="F:ATP binding"/>
    <property type="evidence" value="ECO:0007669"/>
    <property type="project" value="UniProtKB-KW"/>
</dbReference>
<keyword evidence="7 16" id="KW-0812">Transmembrane</keyword>